<evidence type="ECO:0000313" key="2">
    <source>
        <dbReference type="Proteomes" id="UP000004690"/>
    </source>
</evidence>
<dbReference type="HOGENOM" id="CLU_1924746_0_0_10"/>
<organism evidence="1 2">
    <name type="scientific">Galbibacter orientalis DSM 19592</name>
    <dbReference type="NCBI Taxonomy" id="926559"/>
    <lineage>
        <taxon>Bacteria</taxon>
        <taxon>Pseudomonadati</taxon>
        <taxon>Bacteroidota</taxon>
        <taxon>Flavobacteriia</taxon>
        <taxon>Flavobacteriales</taxon>
        <taxon>Flavobacteriaceae</taxon>
        <taxon>Galbibacter</taxon>
    </lineage>
</organism>
<keyword evidence="2" id="KW-1185">Reference proteome</keyword>
<sequence>MHFLSYIFVPIVKTKTYIAVLLTFIFMAKFLAIDANGLNVLFSGSDITFVKPHCKKKNSVKNLQSTSAFSQVDNTTSQVVDLSGFCTSQFQLELFTWETNTSKPIAVFNEHFNSNLSYRYLDNDSPPPRLA</sequence>
<gene>
    <name evidence="1" type="ORF">JoomaDRAFT_0562</name>
</gene>
<dbReference type="STRING" id="926559.JoomaDRAFT_0562"/>
<proteinExistence type="predicted"/>
<protein>
    <submittedName>
        <fullName evidence="1">Uncharacterized protein</fullName>
    </submittedName>
</protein>
<reference evidence="1 2" key="1">
    <citation type="submission" date="2012-02" db="EMBL/GenBank/DDBJ databases">
        <title>Improved High-Quality Draft genome of Joostella marina DSM 19592.</title>
        <authorList>
            <consortium name="US DOE Joint Genome Institute (JGI-PGF)"/>
            <person name="Lucas S."/>
            <person name="Copeland A."/>
            <person name="Lapidus A."/>
            <person name="Bruce D."/>
            <person name="Goodwin L."/>
            <person name="Pitluck S."/>
            <person name="Peters L."/>
            <person name="Chertkov O."/>
            <person name="Ovchinnikova G."/>
            <person name="Kyrpides N."/>
            <person name="Mavromatis K."/>
            <person name="Detter J.C."/>
            <person name="Han C."/>
            <person name="Land M."/>
            <person name="Hauser L."/>
            <person name="Markowitz V."/>
            <person name="Cheng J.-F."/>
            <person name="Hugenholtz P."/>
            <person name="Woyke T."/>
            <person name="Wu D."/>
            <person name="Tindall B."/>
            <person name="Brambilla E."/>
            <person name="Klenk H.-P."/>
            <person name="Eisen J.A."/>
        </authorList>
    </citation>
    <scope>NUCLEOTIDE SEQUENCE [LARGE SCALE GENOMIC DNA]</scope>
    <source>
        <strain evidence="1 2">DSM 19592</strain>
    </source>
</reference>
<evidence type="ECO:0000313" key="1">
    <source>
        <dbReference type="EMBL" id="EIJ37604.1"/>
    </source>
</evidence>
<name>I3C1W1_9FLAO</name>
<dbReference type="AlphaFoldDB" id="I3C1W1"/>
<dbReference type="Proteomes" id="UP000004690">
    <property type="component" value="Unassembled WGS sequence"/>
</dbReference>
<dbReference type="eggNOG" id="ENOG5032RNC">
    <property type="taxonomic scope" value="Bacteria"/>
</dbReference>
<accession>I3C1W1</accession>
<dbReference type="EMBL" id="JH651379">
    <property type="protein sequence ID" value="EIJ37604.1"/>
    <property type="molecule type" value="Genomic_DNA"/>
</dbReference>